<reference evidence="1" key="1">
    <citation type="submission" date="2022-09" db="EMBL/GenBank/DDBJ databases">
        <title>Intensive care unit water sources are persistently colonized with multi-drug resistant bacteria and are the site of extensive horizontal gene transfer of antibiotic resistance genes.</title>
        <authorList>
            <person name="Diorio-Toth L."/>
        </authorList>
    </citation>
    <scope>NUCLEOTIDE SEQUENCE</scope>
    <source>
        <strain evidence="1">GD03704</strain>
    </source>
</reference>
<dbReference type="EMBL" id="JAOCJE010000001">
    <property type="protein sequence ID" value="MDH1338060.1"/>
    <property type="molecule type" value="Genomic_DNA"/>
</dbReference>
<dbReference type="AlphaFoldDB" id="A0AA42Q6C5"/>
<proteinExistence type="predicted"/>
<gene>
    <name evidence="1" type="ORF">N5J11_01990</name>
</gene>
<sequence length="59" mass="6578">MSRKSSPRVVAGKNYRVTFGVNQAEIVNKAANKLNQSPRQFLHDATMEACEKAGKVIMR</sequence>
<name>A0AA42Q6C5_ECTOL</name>
<dbReference type="Proteomes" id="UP001161697">
    <property type="component" value="Unassembled WGS sequence"/>
</dbReference>
<protein>
    <submittedName>
        <fullName evidence="1">Uncharacterized protein</fullName>
    </submittedName>
</protein>
<evidence type="ECO:0000313" key="2">
    <source>
        <dbReference type="Proteomes" id="UP001161697"/>
    </source>
</evidence>
<comment type="caution">
    <text evidence="1">The sequence shown here is derived from an EMBL/GenBank/DDBJ whole genome shotgun (WGS) entry which is preliminary data.</text>
</comment>
<organism evidence="1 2">
    <name type="scientific">Ectopseudomonas oleovorans</name>
    <name type="common">Pseudomonas oleovorans</name>
    <dbReference type="NCBI Taxonomy" id="301"/>
    <lineage>
        <taxon>Bacteria</taxon>
        <taxon>Pseudomonadati</taxon>
        <taxon>Pseudomonadota</taxon>
        <taxon>Gammaproteobacteria</taxon>
        <taxon>Pseudomonadales</taxon>
        <taxon>Pseudomonadaceae</taxon>
        <taxon>Ectopseudomonas</taxon>
    </lineage>
</organism>
<dbReference type="RefSeq" id="WP_279533694.1">
    <property type="nucleotide sequence ID" value="NZ_CP104579.1"/>
</dbReference>
<accession>A0AA42Q6C5</accession>
<evidence type="ECO:0000313" key="1">
    <source>
        <dbReference type="EMBL" id="MDH1338060.1"/>
    </source>
</evidence>